<dbReference type="InterPro" id="IPR010158">
    <property type="entry name" value="Amidase_Cbmase"/>
</dbReference>
<feature type="binding site" evidence="7">
    <location>
        <position position="190"/>
    </location>
    <ligand>
        <name>Zn(2+)</name>
        <dbReference type="ChEBI" id="CHEBI:29105"/>
        <label>1</label>
    </ligand>
</feature>
<protein>
    <recommendedName>
        <fullName evidence="11">Zn-dependent hydrolase</fullName>
    </recommendedName>
</protein>
<dbReference type="Gene3D" id="3.40.630.10">
    <property type="entry name" value="Zn peptidases"/>
    <property type="match status" value="1"/>
</dbReference>
<dbReference type="STRING" id="1765967.BW247_00730"/>
<comment type="cofactor">
    <cofactor evidence="1">
        <name>Mn(2+)</name>
        <dbReference type="ChEBI" id="CHEBI:29035"/>
    </cofactor>
</comment>
<keyword evidence="6" id="KW-0464">Manganese</keyword>
<evidence type="ECO:0000256" key="6">
    <source>
        <dbReference type="ARBA" id="ARBA00023211"/>
    </source>
</evidence>
<dbReference type="PIRSF" id="PIRSF001235">
    <property type="entry name" value="Amidase_carbamoylase"/>
    <property type="match status" value="1"/>
</dbReference>
<feature type="binding site" evidence="7">
    <location>
        <position position="91"/>
    </location>
    <ligand>
        <name>Zn(2+)</name>
        <dbReference type="ChEBI" id="CHEBI:29105"/>
        <label>2</label>
    </ligand>
</feature>
<evidence type="ECO:0000256" key="1">
    <source>
        <dbReference type="ARBA" id="ARBA00001936"/>
    </source>
</evidence>
<reference evidence="9 10" key="1">
    <citation type="submission" date="2017-01" db="EMBL/GenBank/DDBJ databases">
        <title>Draft sequence of Acidihalobacter ferrooxidans strain DSM 14175 (strain V8).</title>
        <authorList>
            <person name="Khaleque H.N."/>
            <person name="Ramsay J.P."/>
            <person name="Murphy R.J.T."/>
            <person name="Kaksonen A.H."/>
            <person name="Boxall N.J."/>
            <person name="Watkin E.L.J."/>
        </authorList>
    </citation>
    <scope>NUCLEOTIDE SEQUENCE [LARGE SCALE GENOMIC DNA]</scope>
    <source>
        <strain evidence="9 10">V8</strain>
    </source>
</reference>
<evidence type="ECO:0000256" key="3">
    <source>
        <dbReference type="ARBA" id="ARBA00011738"/>
    </source>
</evidence>
<dbReference type="InterPro" id="IPR036264">
    <property type="entry name" value="Bact_exopeptidase_dim_dom"/>
</dbReference>
<evidence type="ECO:0000256" key="8">
    <source>
        <dbReference type="PIRSR" id="PIRSR001235-2"/>
    </source>
</evidence>
<evidence type="ECO:0000256" key="7">
    <source>
        <dbReference type="PIRSR" id="PIRSR001235-1"/>
    </source>
</evidence>
<sequence length="407" mass="43587">MTETLGRDILDRLNQAAVHSEPGPGVTRFSFTPEHRAVGELLEGWMREAGLETRWDAAGNLIGRAEGTGADPRVLLIGSHQDSVRSGGRYDGMLGIVLPIACMRTLHEAGESLPYPVEIIAFSDEEGGRFTTSLIGSKAIAGGFNMDVLTMADAHGVSLEQAMHDFGAAPREIPLMARRPEDVRAFVEVHIEQGPVLEEQGLEVGVVTALTGIERHRLVLTGKASHAGTTPMDSRRDALVGAAGIVLELDRVCRDTADCVGVVGELEVTPGVVNVIPAQTRLTLELRSPDDAIRVDARERILAAAQRSAEQRGLELEASRVYEQSAVTCAPWLIDALGAAATEETGKPALRLFSGAGHDGLAMIRLTDIGMLFVRSPEGLSHHPDEDLYAHDAGVAAQTLLRFLRGL</sequence>
<proteinExistence type="inferred from homology"/>
<dbReference type="EMBL" id="CP019434">
    <property type="protein sequence ID" value="APZ44461.1"/>
    <property type="molecule type" value="Genomic_DNA"/>
</dbReference>
<keyword evidence="5" id="KW-0378">Hydrolase</keyword>
<comment type="cofactor">
    <cofactor evidence="7">
        <name>Zn(2+)</name>
        <dbReference type="ChEBI" id="CHEBI:29105"/>
    </cofactor>
    <text evidence="7">Binds 2 Zn(2+) ions per subunit.</text>
</comment>
<comment type="similarity">
    <text evidence="2">Belongs to the peptidase M20 family.</text>
</comment>
<feature type="binding site" evidence="8">
    <location>
        <position position="287"/>
    </location>
    <ligand>
        <name>allantoate</name>
        <dbReference type="ChEBI" id="CHEBI:17536"/>
    </ligand>
</feature>
<feature type="binding site" evidence="7">
    <location>
        <position position="80"/>
    </location>
    <ligand>
        <name>Zn(2+)</name>
        <dbReference type="ChEBI" id="CHEBI:29105"/>
        <label>1</label>
    </ligand>
</feature>
<dbReference type="Proteomes" id="UP000243807">
    <property type="component" value="Chromosome"/>
</dbReference>
<dbReference type="AlphaFoldDB" id="A0A1P8UKU4"/>
<accession>A0A1P8UKU4</accession>
<dbReference type="Gene3D" id="3.30.70.360">
    <property type="match status" value="1"/>
</dbReference>
<dbReference type="GO" id="GO:0016813">
    <property type="term" value="F:hydrolase activity, acting on carbon-nitrogen (but not peptide) bonds, in linear amidines"/>
    <property type="evidence" value="ECO:0007669"/>
    <property type="project" value="InterPro"/>
</dbReference>
<evidence type="ECO:0000256" key="5">
    <source>
        <dbReference type="ARBA" id="ARBA00022801"/>
    </source>
</evidence>
<dbReference type="PANTHER" id="PTHR32494:SF19">
    <property type="entry name" value="ALLANTOATE DEIMINASE-RELATED"/>
    <property type="match status" value="1"/>
</dbReference>
<organism evidence="9 10">
    <name type="scientific">Acidihalobacter ferrooxydans</name>
    <dbReference type="NCBI Taxonomy" id="1765967"/>
    <lineage>
        <taxon>Bacteria</taxon>
        <taxon>Pseudomonadati</taxon>
        <taxon>Pseudomonadota</taxon>
        <taxon>Gammaproteobacteria</taxon>
        <taxon>Chromatiales</taxon>
        <taxon>Ectothiorhodospiraceae</taxon>
        <taxon>Acidihalobacter</taxon>
    </lineage>
</organism>
<evidence type="ECO:0000256" key="2">
    <source>
        <dbReference type="ARBA" id="ARBA00006153"/>
    </source>
</evidence>
<comment type="subunit">
    <text evidence="3">Homodimer.</text>
</comment>
<name>A0A1P8UKU4_9GAMM</name>
<dbReference type="PANTHER" id="PTHR32494">
    <property type="entry name" value="ALLANTOATE DEIMINASE-RELATED"/>
    <property type="match status" value="1"/>
</dbReference>
<evidence type="ECO:0000256" key="4">
    <source>
        <dbReference type="ARBA" id="ARBA00022723"/>
    </source>
</evidence>
<feature type="binding site" evidence="7">
    <location>
        <position position="126"/>
    </location>
    <ligand>
        <name>Zn(2+)</name>
        <dbReference type="ChEBI" id="CHEBI:29105"/>
        <label>2</label>
    </ligand>
</feature>
<evidence type="ECO:0000313" key="9">
    <source>
        <dbReference type="EMBL" id="APZ44461.1"/>
    </source>
</evidence>
<feature type="binding site" evidence="7">
    <location>
        <position position="91"/>
    </location>
    <ligand>
        <name>Zn(2+)</name>
        <dbReference type="ChEBI" id="CHEBI:29105"/>
        <label>1</label>
    </ligand>
</feature>
<dbReference type="Pfam" id="PF01546">
    <property type="entry name" value="Peptidase_M20"/>
    <property type="match status" value="1"/>
</dbReference>
<keyword evidence="7" id="KW-0862">Zinc</keyword>
<dbReference type="InterPro" id="IPR002933">
    <property type="entry name" value="Peptidase_M20"/>
</dbReference>
<gene>
    <name evidence="9" type="ORF">BW247_00730</name>
</gene>
<feature type="binding site" evidence="7">
    <location>
        <position position="382"/>
    </location>
    <ligand>
        <name>Zn(2+)</name>
        <dbReference type="ChEBI" id="CHEBI:29105"/>
        <label>2</label>
    </ligand>
</feature>
<dbReference type="SUPFAM" id="SSF53187">
    <property type="entry name" value="Zn-dependent exopeptidases"/>
    <property type="match status" value="1"/>
</dbReference>
<dbReference type="KEGG" id="afy:BW247_00730"/>
<keyword evidence="10" id="KW-1185">Reference proteome</keyword>
<evidence type="ECO:0008006" key="11">
    <source>
        <dbReference type="Google" id="ProtNLM"/>
    </source>
</evidence>
<dbReference type="SUPFAM" id="SSF55031">
    <property type="entry name" value="Bacterial exopeptidase dimerisation domain"/>
    <property type="match status" value="1"/>
</dbReference>
<dbReference type="NCBIfam" id="TIGR01879">
    <property type="entry name" value="hydantase"/>
    <property type="match status" value="1"/>
</dbReference>
<dbReference type="CDD" id="cd03884">
    <property type="entry name" value="M20_bAS"/>
    <property type="match status" value="1"/>
</dbReference>
<feature type="binding site" evidence="8">
    <location>
        <position position="274"/>
    </location>
    <ligand>
        <name>allantoate</name>
        <dbReference type="ChEBI" id="CHEBI:17536"/>
    </ligand>
</feature>
<evidence type="ECO:0000313" key="10">
    <source>
        <dbReference type="Proteomes" id="UP000243807"/>
    </source>
</evidence>
<feature type="binding site" evidence="8">
    <location>
        <position position="215"/>
    </location>
    <ligand>
        <name>allantoate</name>
        <dbReference type="ChEBI" id="CHEBI:17536"/>
    </ligand>
</feature>
<dbReference type="GO" id="GO:0046872">
    <property type="term" value="F:metal ion binding"/>
    <property type="evidence" value="ECO:0007669"/>
    <property type="project" value="UniProtKB-KW"/>
</dbReference>
<keyword evidence="4 7" id="KW-0479">Metal-binding</keyword>